<dbReference type="PANTHER" id="PTHR13180">
    <property type="entry name" value="SMALL MEMBRANE PROTEIN-RELATED"/>
    <property type="match status" value="1"/>
</dbReference>
<keyword evidence="3 6" id="KW-0812">Transmembrane</keyword>
<comment type="similarity">
    <text evidence="2">Belongs to the UPF0220 family.</text>
</comment>
<evidence type="ECO:0000256" key="1">
    <source>
        <dbReference type="ARBA" id="ARBA00004141"/>
    </source>
</evidence>
<dbReference type="Proteomes" id="UP000663874">
    <property type="component" value="Unassembled WGS sequence"/>
</dbReference>
<name>A0A813WNZ2_9BILA</name>
<comment type="caution">
    <text evidence="7">The sequence shown here is derived from an EMBL/GenBank/DDBJ whole genome shotgun (WGS) entry which is preliminary data.</text>
</comment>
<feature type="transmembrane region" description="Helical" evidence="6">
    <location>
        <begin position="63"/>
        <end position="84"/>
    </location>
</feature>
<evidence type="ECO:0000256" key="3">
    <source>
        <dbReference type="ARBA" id="ARBA00022692"/>
    </source>
</evidence>
<gene>
    <name evidence="9" type="ORF">FNK824_LOCUS3053</name>
    <name evidence="10" type="ORF">OTI717_LOCUS14520</name>
    <name evidence="7" type="ORF">RFH988_LOCUS6609</name>
    <name evidence="8" type="ORF">SEV965_LOCUS6361</name>
</gene>
<evidence type="ECO:0000256" key="4">
    <source>
        <dbReference type="ARBA" id="ARBA00022989"/>
    </source>
</evidence>
<dbReference type="EMBL" id="CAJOAX010001630">
    <property type="protein sequence ID" value="CAF3732345.1"/>
    <property type="molecule type" value="Genomic_DNA"/>
</dbReference>
<evidence type="ECO:0000313" key="8">
    <source>
        <dbReference type="EMBL" id="CAF0915314.1"/>
    </source>
</evidence>
<dbReference type="Proteomes" id="UP000663889">
    <property type="component" value="Unassembled WGS sequence"/>
</dbReference>
<evidence type="ECO:0000313" key="11">
    <source>
        <dbReference type="Proteomes" id="UP000663882"/>
    </source>
</evidence>
<keyword evidence="5 6" id="KW-0472">Membrane</keyword>
<dbReference type="Proteomes" id="UP000663823">
    <property type="component" value="Unassembled WGS sequence"/>
</dbReference>
<evidence type="ECO:0000313" key="9">
    <source>
        <dbReference type="EMBL" id="CAF3593694.1"/>
    </source>
</evidence>
<evidence type="ECO:0000313" key="10">
    <source>
        <dbReference type="EMBL" id="CAF3732345.1"/>
    </source>
</evidence>
<organism evidence="7 11">
    <name type="scientific">Rotaria sordida</name>
    <dbReference type="NCBI Taxonomy" id="392033"/>
    <lineage>
        <taxon>Eukaryota</taxon>
        <taxon>Metazoa</taxon>
        <taxon>Spiralia</taxon>
        <taxon>Gnathifera</taxon>
        <taxon>Rotifera</taxon>
        <taxon>Eurotatoria</taxon>
        <taxon>Bdelloidea</taxon>
        <taxon>Philodinida</taxon>
        <taxon>Philodinidae</taxon>
        <taxon>Rotaria</taxon>
    </lineage>
</organism>
<dbReference type="EMBL" id="CAJNOU010000206">
    <property type="protein sequence ID" value="CAF0915314.1"/>
    <property type="molecule type" value="Genomic_DNA"/>
</dbReference>
<evidence type="ECO:0000256" key="6">
    <source>
        <dbReference type="SAM" id="Phobius"/>
    </source>
</evidence>
<feature type="transmembrane region" description="Helical" evidence="6">
    <location>
        <begin position="31"/>
        <end position="51"/>
    </location>
</feature>
<dbReference type="Proteomes" id="UP000663882">
    <property type="component" value="Unassembled WGS sequence"/>
</dbReference>
<evidence type="ECO:0000313" key="7">
    <source>
        <dbReference type="EMBL" id="CAF0853935.1"/>
    </source>
</evidence>
<sequence>MNNEFQLNLGKMFSSNNDGFKLCKRLNRNRIITILSGVFFAIGWWIVIDMICQYPTRTDFNKVYLIIGVIATLALILSNCVSNAQVRGYDNDNNNSIGQIGSRFILFISFLLVFGSFIASAWVLFGYYVTYKKERFYPGLAIFGQNLAILISTLILKLGRKENLRY</sequence>
<evidence type="ECO:0008006" key="12">
    <source>
        <dbReference type="Google" id="ProtNLM"/>
    </source>
</evidence>
<proteinExistence type="inferred from homology"/>
<dbReference type="EMBL" id="CAJOBE010000197">
    <property type="protein sequence ID" value="CAF3593694.1"/>
    <property type="molecule type" value="Genomic_DNA"/>
</dbReference>
<comment type="subcellular location">
    <subcellularLocation>
        <location evidence="1">Membrane</location>
        <topology evidence="1">Multi-pass membrane protein</topology>
    </subcellularLocation>
</comment>
<evidence type="ECO:0000256" key="5">
    <source>
        <dbReference type="ARBA" id="ARBA00023136"/>
    </source>
</evidence>
<dbReference type="AlphaFoldDB" id="A0A813WNZ2"/>
<evidence type="ECO:0000256" key="2">
    <source>
        <dbReference type="ARBA" id="ARBA00005335"/>
    </source>
</evidence>
<dbReference type="Pfam" id="PF05255">
    <property type="entry name" value="UPF0220"/>
    <property type="match status" value="1"/>
</dbReference>
<keyword evidence="4 6" id="KW-1133">Transmembrane helix</keyword>
<reference evidence="7" key="1">
    <citation type="submission" date="2021-02" db="EMBL/GenBank/DDBJ databases">
        <authorList>
            <person name="Nowell W R."/>
        </authorList>
    </citation>
    <scope>NUCLEOTIDE SEQUENCE</scope>
</reference>
<dbReference type="GO" id="GO:0016020">
    <property type="term" value="C:membrane"/>
    <property type="evidence" value="ECO:0007669"/>
    <property type="project" value="UniProtKB-SubCell"/>
</dbReference>
<protein>
    <recommendedName>
        <fullName evidence="12">Transmembrane protein 50A</fullName>
    </recommendedName>
</protein>
<feature type="transmembrane region" description="Helical" evidence="6">
    <location>
        <begin position="136"/>
        <end position="156"/>
    </location>
</feature>
<feature type="transmembrane region" description="Helical" evidence="6">
    <location>
        <begin position="104"/>
        <end position="130"/>
    </location>
</feature>
<dbReference type="EMBL" id="CAJNOO010000200">
    <property type="protein sequence ID" value="CAF0853935.1"/>
    <property type="molecule type" value="Genomic_DNA"/>
</dbReference>
<dbReference type="InterPro" id="IPR007919">
    <property type="entry name" value="UPF0220"/>
</dbReference>
<accession>A0A813WNZ2</accession>
<dbReference type="OrthoDB" id="268928at2759"/>